<organism evidence="1 2">
    <name type="scientific">Leucocoprinus birnbaumii</name>
    <dbReference type="NCBI Taxonomy" id="56174"/>
    <lineage>
        <taxon>Eukaryota</taxon>
        <taxon>Fungi</taxon>
        <taxon>Dikarya</taxon>
        <taxon>Basidiomycota</taxon>
        <taxon>Agaricomycotina</taxon>
        <taxon>Agaricomycetes</taxon>
        <taxon>Agaricomycetidae</taxon>
        <taxon>Agaricales</taxon>
        <taxon>Agaricineae</taxon>
        <taxon>Agaricaceae</taxon>
        <taxon>Leucocoprinus</taxon>
    </lineage>
</organism>
<dbReference type="AlphaFoldDB" id="A0AAD5VLX4"/>
<evidence type="ECO:0008006" key="3">
    <source>
        <dbReference type="Google" id="ProtNLM"/>
    </source>
</evidence>
<accession>A0AAD5VLX4</accession>
<proteinExistence type="predicted"/>
<name>A0AAD5VLX4_9AGAR</name>
<sequence length="427" mass="49106">MPLYNCYCGDWMYEKARDVSEGPEKYRYATVGFEEETAAATPGGTCSIMQLLRSLQGFSDGYLDLGGRHQSRHIAMFILYQRFEQQAREYLYYSDVDPDSTYTRVLQTRLLIAWRIPTNPIAALQATGPLSRVNPQFQRLKLDMLPVEIIDRVFPFMKIPEIVGLASTSHFFSWNWSTTLFSALLGPQACTLPLRTTHRFIDQRTMLQVRTLTFSRDTILCPFRLDDEVFCHHCDILGDNPLSGSLLNLLINSTSVVTLQLKRMWVNEEAIRIMADLPKLQSLELFQSLLTPEARRLILEDQTLPLLPVTNLSIQDSGLVESMTWQATILPICPNLLNLTFATSDCNQLSLPALDLIARISRTTLERMAIYNPARVSTMFIVVWLDLWSLRELALTHLKLYFEEGYLQIRSRRSSRASLGRRSKYWR</sequence>
<reference evidence="1" key="1">
    <citation type="submission" date="2022-07" db="EMBL/GenBank/DDBJ databases">
        <title>Genome Sequence of Leucocoprinus birnbaumii.</title>
        <authorList>
            <person name="Buettner E."/>
        </authorList>
    </citation>
    <scope>NUCLEOTIDE SEQUENCE</scope>
    <source>
        <strain evidence="1">VT141</strain>
    </source>
</reference>
<evidence type="ECO:0000313" key="1">
    <source>
        <dbReference type="EMBL" id="KAJ3563872.1"/>
    </source>
</evidence>
<gene>
    <name evidence="1" type="ORF">NP233_g8652</name>
</gene>
<dbReference type="EMBL" id="JANIEX010000715">
    <property type="protein sequence ID" value="KAJ3563872.1"/>
    <property type="molecule type" value="Genomic_DNA"/>
</dbReference>
<dbReference type="Proteomes" id="UP001213000">
    <property type="component" value="Unassembled WGS sequence"/>
</dbReference>
<comment type="caution">
    <text evidence="1">The sequence shown here is derived from an EMBL/GenBank/DDBJ whole genome shotgun (WGS) entry which is preliminary data.</text>
</comment>
<evidence type="ECO:0000313" key="2">
    <source>
        <dbReference type="Proteomes" id="UP001213000"/>
    </source>
</evidence>
<keyword evidence="2" id="KW-1185">Reference proteome</keyword>
<protein>
    <recommendedName>
        <fullName evidence="3">F-box domain-containing protein</fullName>
    </recommendedName>
</protein>